<name>A0A964FFH1_9CYAN</name>
<keyword evidence="2" id="KW-0808">Transferase</keyword>
<evidence type="ECO:0000313" key="3">
    <source>
        <dbReference type="EMBL" id="MCC0176952.1"/>
    </source>
</evidence>
<evidence type="ECO:0000256" key="2">
    <source>
        <dbReference type="ARBA" id="ARBA00022679"/>
    </source>
</evidence>
<comment type="caution">
    <text evidence="3">The sequence shown here is derived from an EMBL/GenBank/DDBJ whole genome shotgun (WGS) entry which is preliminary data.</text>
</comment>
<dbReference type="InterPro" id="IPR051199">
    <property type="entry name" value="LPS_LOS_Heptosyltrfase"/>
</dbReference>
<dbReference type="InterPro" id="IPR002201">
    <property type="entry name" value="Glyco_trans_9"/>
</dbReference>
<dbReference type="GO" id="GO:0009244">
    <property type="term" value="P:lipopolysaccharide core region biosynthetic process"/>
    <property type="evidence" value="ECO:0007669"/>
    <property type="project" value="TreeGrafter"/>
</dbReference>
<dbReference type="PANTHER" id="PTHR30160">
    <property type="entry name" value="TETRAACYLDISACCHARIDE 4'-KINASE-RELATED"/>
    <property type="match status" value="1"/>
</dbReference>
<reference evidence="3" key="1">
    <citation type="journal article" date="2021" name="Antonie Van Leeuwenhoek">
        <title>Draft genome and description of Waterburya agarophytonicola gen. nov. sp. nov. (Pleurocapsales, Cyanobacteria): a seaweed symbiont.</title>
        <authorList>
            <person name="Bonthond G."/>
            <person name="Shalygin S."/>
            <person name="Bayer T."/>
            <person name="Weinberger F."/>
        </authorList>
    </citation>
    <scope>NUCLEOTIDE SEQUENCE</scope>
    <source>
        <strain evidence="3">KI4</strain>
    </source>
</reference>
<dbReference type="AlphaFoldDB" id="A0A964FFH1"/>
<keyword evidence="4" id="KW-1185">Reference proteome</keyword>
<dbReference type="Gene3D" id="3.40.50.2000">
    <property type="entry name" value="Glycogen Phosphorylase B"/>
    <property type="match status" value="2"/>
</dbReference>
<dbReference type="SUPFAM" id="SSF53756">
    <property type="entry name" value="UDP-Glycosyltransferase/glycogen phosphorylase"/>
    <property type="match status" value="1"/>
</dbReference>
<dbReference type="Pfam" id="PF01075">
    <property type="entry name" value="Glyco_transf_9"/>
    <property type="match status" value="1"/>
</dbReference>
<keyword evidence="1" id="KW-0328">Glycosyltransferase</keyword>
<dbReference type="RefSeq" id="WP_229639989.1">
    <property type="nucleotide sequence ID" value="NZ_JADWDC010000014.1"/>
</dbReference>
<sequence length="316" mass="35437">MRILALIPGGIDNQLLFFPTLETLQQQYPQAAIDVLVEPRSKKAYRVCKNVDEVLVFDFQDRNSFADYLNLLGIIRDREYDAVISLKTTWRIKLLLWLNGIPTRIGYQDDSALYLSKSVPRKPEQYTAEMYHDLVTGFGIQTPCPPMTINVPTEDISWAESEQQRLSVKDTGYIIFCDNPSIESGNSVYPIKSWQKIIDDLNRRQTGLSILLLQTSTNREWVTSMISANNNLKAIAPPDVGKMAGIVAGANLILSNNGTPLQLAIATKTYSFALLSDQDSNVISAREENCTGILSTTDNLADIAPETIIQKMWQEK</sequence>
<proteinExistence type="predicted"/>
<gene>
    <name evidence="3" type="ORF">I4641_08160</name>
</gene>
<dbReference type="EMBL" id="JADWDC010000014">
    <property type="protein sequence ID" value="MCC0176952.1"/>
    <property type="molecule type" value="Genomic_DNA"/>
</dbReference>
<accession>A0A964FFH1</accession>
<protein>
    <submittedName>
        <fullName evidence="3">Glycosyltransferase family 9 protein</fullName>
    </submittedName>
</protein>
<evidence type="ECO:0000256" key="1">
    <source>
        <dbReference type="ARBA" id="ARBA00022676"/>
    </source>
</evidence>
<evidence type="ECO:0000313" key="4">
    <source>
        <dbReference type="Proteomes" id="UP000729733"/>
    </source>
</evidence>
<organism evidence="3 4">
    <name type="scientific">Waterburya agarophytonicola KI4</name>
    <dbReference type="NCBI Taxonomy" id="2874699"/>
    <lineage>
        <taxon>Bacteria</taxon>
        <taxon>Bacillati</taxon>
        <taxon>Cyanobacteriota</taxon>
        <taxon>Cyanophyceae</taxon>
        <taxon>Pleurocapsales</taxon>
        <taxon>Hyellaceae</taxon>
        <taxon>Waterburya</taxon>
        <taxon>Waterburya agarophytonicola</taxon>
    </lineage>
</organism>
<dbReference type="GO" id="GO:0008713">
    <property type="term" value="F:ADP-heptose-lipopolysaccharide heptosyltransferase activity"/>
    <property type="evidence" value="ECO:0007669"/>
    <property type="project" value="TreeGrafter"/>
</dbReference>
<dbReference type="Proteomes" id="UP000729733">
    <property type="component" value="Unassembled WGS sequence"/>
</dbReference>
<dbReference type="PANTHER" id="PTHR30160:SF7">
    <property type="entry name" value="ADP-HEPTOSE--LPS HEPTOSYLTRANSFERASE 2"/>
    <property type="match status" value="1"/>
</dbReference>
<dbReference type="GO" id="GO:0005829">
    <property type="term" value="C:cytosol"/>
    <property type="evidence" value="ECO:0007669"/>
    <property type="project" value="TreeGrafter"/>
</dbReference>